<keyword evidence="2" id="KW-1185">Reference proteome</keyword>
<evidence type="ECO:0000313" key="1">
    <source>
        <dbReference type="EMBL" id="SKC66945.1"/>
    </source>
</evidence>
<reference evidence="1 2" key="1">
    <citation type="submission" date="2017-02" db="EMBL/GenBank/DDBJ databases">
        <authorList>
            <person name="Peterson S.W."/>
        </authorList>
    </citation>
    <scope>NUCLEOTIDE SEQUENCE [LARGE SCALE GENOMIC DNA]</scope>
    <source>
        <strain evidence="1 2">VKM Ac-2059</strain>
    </source>
</reference>
<dbReference type="STRING" id="123320.SAMN06309945_2464"/>
<proteinExistence type="predicted"/>
<gene>
    <name evidence="1" type="ORF">SAMN06309945_2464</name>
</gene>
<dbReference type="EMBL" id="FUZP01000003">
    <property type="protein sequence ID" value="SKC66945.1"/>
    <property type="molecule type" value="Genomic_DNA"/>
</dbReference>
<accession>A0A1T5KU12</accession>
<dbReference type="RefSeq" id="WP_079728515.1">
    <property type="nucleotide sequence ID" value="NZ_FUZP01000003.1"/>
</dbReference>
<evidence type="ECO:0000313" key="2">
    <source>
        <dbReference type="Proteomes" id="UP000190857"/>
    </source>
</evidence>
<protein>
    <submittedName>
        <fullName evidence="1">Uncharacterized protein</fullName>
    </submittedName>
</protein>
<sequence>MPHSDTPLLRTALDAAESAADRGLDAVLAAAQSAIMGESHVTLLRLALVNPETNSPLDDGYRGVVRAVIQLSVGGERADGSRDFYVN</sequence>
<dbReference type="Proteomes" id="UP000190857">
    <property type="component" value="Unassembled WGS sequence"/>
</dbReference>
<dbReference type="AlphaFoldDB" id="A0A1T5KU12"/>
<name>A0A1T5KU12_9MICO</name>
<dbReference type="OrthoDB" id="9773087at2"/>
<organism evidence="1 2">
    <name type="scientific">Okibacterium fritillariae</name>
    <dbReference type="NCBI Taxonomy" id="123320"/>
    <lineage>
        <taxon>Bacteria</taxon>
        <taxon>Bacillati</taxon>
        <taxon>Actinomycetota</taxon>
        <taxon>Actinomycetes</taxon>
        <taxon>Micrococcales</taxon>
        <taxon>Microbacteriaceae</taxon>
        <taxon>Okibacterium</taxon>
    </lineage>
</organism>